<feature type="transmembrane region" description="Helical" evidence="2">
    <location>
        <begin position="12"/>
        <end position="33"/>
    </location>
</feature>
<feature type="compositionally biased region" description="Polar residues" evidence="1">
    <location>
        <begin position="109"/>
        <end position="118"/>
    </location>
</feature>
<dbReference type="RefSeq" id="WP_185691004.1">
    <property type="nucleotide sequence ID" value="NZ_JACHVA010000007.1"/>
</dbReference>
<proteinExistence type="predicted"/>
<feature type="transmembrane region" description="Helical" evidence="2">
    <location>
        <begin position="53"/>
        <end position="73"/>
    </location>
</feature>
<evidence type="ECO:0000256" key="2">
    <source>
        <dbReference type="SAM" id="Phobius"/>
    </source>
</evidence>
<accession>A0A7X1E451</accession>
<keyword evidence="4" id="KW-1185">Reference proteome</keyword>
<dbReference type="Proteomes" id="UP000525652">
    <property type="component" value="Unassembled WGS sequence"/>
</dbReference>
<dbReference type="EMBL" id="JACHVA010000007">
    <property type="protein sequence ID" value="MBC2600247.1"/>
    <property type="molecule type" value="Genomic_DNA"/>
</dbReference>
<protein>
    <submittedName>
        <fullName evidence="3">Uncharacterized protein</fullName>
    </submittedName>
</protein>
<comment type="caution">
    <text evidence="3">The sequence shown here is derived from an EMBL/GenBank/DDBJ whole genome shotgun (WGS) entry which is preliminary data.</text>
</comment>
<evidence type="ECO:0000256" key="1">
    <source>
        <dbReference type="SAM" id="MobiDB-lite"/>
    </source>
</evidence>
<reference evidence="3 4" key="1">
    <citation type="submission" date="2020-07" db="EMBL/GenBank/DDBJ databases">
        <authorList>
            <person name="Feng X."/>
        </authorList>
    </citation>
    <scope>NUCLEOTIDE SEQUENCE [LARGE SCALE GENOMIC DNA]</scope>
    <source>
        <strain evidence="3 4">JCM14086</strain>
    </source>
</reference>
<feature type="compositionally biased region" description="Basic and acidic residues" evidence="1">
    <location>
        <begin position="96"/>
        <end position="106"/>
    </location>
</feature>
<dbReference type="AlphaFoldDB" id="A0A7X1E451"/>
<feature type="region of interest" description="Disordered" evidence="1">
    <location>
        <begin position="96"/>
        <end position="118"/>
    </location>
</feature>
<keyword evidence="2" id="KW-1133">Transmembrane helix</keyword>
<evidence type="ECO:0000313" key="3">
    <source>
        <dbReference type="EMBL" id="MBC2600247.1"/>
    </source>
</evidence>
<gene>
    <name evidence="3" type="ORF">H5P30_00465</name>
</gene>
<evidence type="ECO:0000313" key="4">
    <source>
        <dbReference type="Proteomes" id="UP000525652"/>
    </source>
</evidence>
<name>A0A7X1E451_9BACT</name>
<keyword evidence="2" id="KW-0472">Membrane</keyword>
<sequence length="118" mass="13788">MNKLITEWKLGWGVFLRFLLLYVVLAILSLLLIPANALWQYSASWPSWSRVPVILIGSVFVLYVFPMIFYWAARMTGYLQGSDKGEFAKMKNIERERNEFGEKDPWEMDNSTGSERED</sequence>
<organism evidence="3 4">
    <name type="scientific">Puniceicoccus vermicola</name>
    <dbReference type="NCBI Taxonomy" id="388746"/>
    <lineage>
        <taxon>Bacteria</taxon>
        <taxon>Pseudomonadati</taxon>
        <taxon>Verrucomicrobiota</taxon>
        <taxon>Opitutia</taxon>
        <taxon>Puniceicoccales</taxon>
        <taxon>Puniceicoccaceae</taxon>
        <taxon>Puniceicoccus</taxon>
    </lineage>
</organism>
<keyword evidence="2" id="KW-0812">Transmembrane</keyword>